<evidence type="ECO:0000313" key="10">
    <source>
        <dbReference type="Proteomes" id="UP000233414"/>
    </source>
</evidence>
<dbReference type="Pfam" id="PF05191">
    <property type="entry name" value="ADK_lid"/>
    <property type="match status" value="1"/>
</dbReference>
<dbReference type="UniPathway" id="UPA00588">
    <property type="reaction ID" value="UER00649"/>
</dbReference>
<dbReference type="CDD" id="cd01428">
    <property type="entry name" value="ADK"/>
    <property type="match status" value="1"/>
</dbReference>
<dbReference type="EC" id="2.7.4.3" evidence="5 7"/>
<evidence type="ECO:0000256" key="4">
    <source>
        <dbReference type="ARBA" id="ARBA00022777"/>
    </source>
</evidence>
<feature type="binding site" evidence="5">
    <location>
        <position position="165"/>
    </location>
    <ligand>
        <name>AMP</name>
        <dbReference type="ChEBI" id="CHEBI:456215"/>
    </ligand>
</feature>
<feature type="binding site" evidence="5">
    <location>
        <position position="144"/>
    </location>
    <ligand>
        <name>Zn(2+)</name>
        <dbReference type="ChEBI" id="CHEBI:29105"/>
        <note>structural</note>
    </ligand>
</feature>
<evidence type="ECO:0000256" key="6">
    <source>
        <dbReference type="RuleBase" id="RU003330"/>
    </source>
</evidence>
<dbReference type="GO" id="GO:0005737">
    <property type="term" value="C:cytoplasm"/>
    <property type="evidence" value="ECO:0007669"/>
    <property type="project" value="UniProtKB-SubCell"/>
</dbReference>
<dbReference type="SUPFAM" id="SSF52540">
    <property type="entry name" value="P-loop containing nucleoside triphosphate hydrolases"/>
    <property type="match status" value="1"/>
</dbReference>
<evidence type="ECO:0000313" key="9">
    <source>
        <dbReference type="EMBL" id="PKL72122.1"/>
    </source>
</evidence>
<dbReference type="PROSITE" id="PS00113">
    <property type="entry name" value="ADENYLATE_KINASE"/>
    <property type="match status" value="1"/>
</dbReference>
<dbReference type="InterPro" id="IPR007862">
    <property type="entry name" value="Adenylate_kinase_lid-dom"/>
</dbReference>
<keyword evidence="5" id="KW-0479">Metal-binding</keyword>
<keyword evidence="1 5" id="KW-0808">Transferase</keyword>
<keyword evidence="3 5" id="KW-0547">Nucleotide-binding</keyword>
<dbReference type="Proteomes" id="UP000233414">
    <property type="component" value="Unassembled WGS sequence"/>
</dbReference>
<comment type="caution">
    <text evidence="5">Lacks conserved residue(s) required for the propagation of feature annotation.</text>
</comment>
<sequence length="208" mass="23827">MKIILFGAQGSGKGTQAELLAKKFNIPAISTGVIYRQEIARKTKLGKIAVEYLNKGKLAPSNLTNEVMEKRLKKSDCKKGFILDGYPRDLIQAQFLDKISKMDYVIEIVLSDKECLKRFFGRQNCICGAVYHLKFNLPKKKGVCNKCGKELFIREDEKPEAIKKRLQIYHQETKPLLKEYQKMGILIKINGNQNIKDVYKEIISNIKI</sequence>
<keyword evidence="5" id="KW-0862">Zinc</keyword>
<feature type="binding site" evidence="5">
    <location>
        <position position="127"/>
    </location>
    <ligand>
        <name>Zn(2+)</name>
        <dbReference type="ChEBI" id="CHEBI:29105"/>
        <note>structural</note>
    </ligand>
</feature>
<comment type="pathway">
    <text evidence="5">Purine metabolism; AMP biosynthesis via salvage pathway; AMP from ADP: step 1/1.</text>
</comment>
<comment type="function">
    <text evidence="5">Catalyzes the reversible transfer of the terminal phosphate group between ATP and AMP. Plays an important role in cellular energy homeostasis and in adenine nucleotide metabolism.</text>
</comment>
<dbReference type="PRINTS" id="PR00094">
    <property type="entry name" value="ADENYLTKNASE"/>
</dbReference>
<feature type="binding site" evidence="5">
    <location>
        <position position="125"/>
    </location>
    <ligand>
        <name>Zn(2+)</name>
        <dbReference type="ChEBI" id="CHEBI:29105"/>
        <note>structural</note>
    </ligand>
</feature>
<evidence type="ECO:0000256" key="2">
    <source>
        <dbReference type="ARBA" id="ARBA00022727"/>
    </source>
</evidence>
<feature type="domain" description="Adenylate kinase active site lid" evidence="8">
    <location>
        <begin position="127"/>
        <end position="156"/>
    </location>
</feature>
<keyword evidence="2 5" id="KW-0545">Nucleotide biosynthesis</keyword>
<evidence type="ECO:0000256" key="5">
    <source>
        <dbReference type="HAMAP-Rule" id="MF_00235"/>
    </source>
</evidence>
<dbReference type="EMBL" id="PGYQ01000016">
    <property type="protein sequence ID" value="PKL72122.1"/>
    <property type="molecule type" value="Genomic_DNA"/>
</dbReference>
<dbReference type="FunFam" id="3.40.50.300:FF:000106">
    <property type="entry name" value="Adenylate kinase mitochondrial"/>
    <property type="match status" value="1"/>
</dbReference>
<comment type="caution">
    <text evidence="9">The sequence shown here is derived from an EMBL/GenBank/DDBJ whole genome shotgun (WGS) entry which is preliminary data.</text>
</comment>
<feature type="binding site" evidence="5">
    <location>
        <position position="31"/>
    </location>
    <ligand>
        <name>AMP</name>
        <dbReference type="ChEBI" id="CHEBI:456215"/>
    </ligand>
</feature>
<feature type="binding site" evidence="5">
    <location>
        <begin position="130"/>
        <end position="131"/>
    </location>
    <ligand>
        <name>ATP</name>
        <dbReference type="ChEBI" id="CHEBI:30616"/>
    </ligand>
</feature>
<name>A0A2N1UMY1_9BACT</name>
<evidence type="ECO:0000256" key="7">
    <source>
        <dbReference type="RuleBase" id="RU003331"/>
    </source>
</evidence>
<organism evidence="9 10">
    <name type="scientific">Candidatus Kuenenbacteria bacterium HGW-Kuenenbacteria-1</name>
    <dbReference type="NCBI Taxonomy" id="2013812"/>
    <lineage>
        <taxon>Bacteria</taxon>
        <taxon>Candidatus Kueneniibacteriota</taxon>
    </lineage>
</organism>
<evidence type="ECO:0000256" key="3">
    <source>
        <dbReference type="ARBA" id="ARBA00022741"/>
    </source>
</evidence>
<dbReference type="InterPro" id="IPR027417">
    <property type="entry name" value="P-loop_NTPase"/>
</dbReference>
<comment type="domain">
    <text evidence="5">Consists of three domains, a large central CORE domain and two small peripheral domains, NMPbind and LID, which undergo movements during catalysis. The LID domain closes over the site of phosphoryl transfer upon ATP binding. Assembling and dissambling the active center during each catalytic cycle provides an effective means to prevent ATP hydrolysis. Some bacteria have evolved a zinc-coordinating structure that stabilizes the LID domain.</text>
</comment>
<dbReference type="HAMAP" id="MF_00235">
    <property type="entry name" value="Adenylate_kinase_Adk"/>
    <property type="match status" value="1"/>
</dbReference>
<comment type="similarity">
    <text evidence="5 6">Belongs to the adenylate kinase family.</text>
</comment>
<dbReference type="GO" id="GO:0008270">
    <property type="term" value="F:zinc ion binding"/>
    <property type="evidence" value="ECO:0007669"/>
    <property type="project" value="UniProtKB-UniRule"/>
</dbReference>
<protein>
    <recommendedName>
        <fullName evidence="5 7">Adenylate kinase</fullName>
        <shortName evidence="5">AK</shortName>
        <ecNumber evidence="5 7">2.7.4.3</ecNumber>
    </recommendedName>
    <alternativeName>
        <fullName evidence="5">ATP-AMP transphosphorylase</fullName>
    </alternativeName>
    <alternativeName>
        <fullName evidence="5">ATP:AMP phosphotransferase</fullName>
    </alternativeName>
    <alternativeName>
        <fullName evidence="5">Adenylate monophosphate kinase</fullName>
    </alternativeName>
</protein>
<keyword evidence="4 5" id="KW-0418">Kinase</keyword>
<comment type="subunit">
    <text evidence="5 7">Monomer.</text>
</comment>
<feature type="binding site" evidence="5">
    <location>
        <position position="92"/>
    </location>
    <ligand>
        <name>AMP</name>
        <dbReference type="ChEBI" id="CHEBI:456215"/>
    </ligand>
</feature>
<evidence type="ECO:0000259" key="8">
    <source>
        <dbReference type="Pfam" id="PF05191"/>
    </source>
</evidence>
<accession>A0A2N1UMY1</accession>
<dbReference type="AlphaFoldDB" id="A0A2N1UMY1"/>
<comment type="subcellular location">
    <subcellularLocation>
        <location evidence="5 7">Cytoplasm</location>
    </subcellularLocation>
</comment>
<feature type="binding site" evidence="5">
    <location>
        <position position="154"/>
    </location>
    <ligand>
        <name>AMP</name>
        <dbReference type="ChEBI" id="CHEBI:456215"/>
    </ligand>
</feature>
<feature type="binding site" evidence="5">
    <location>
        <begin position="10"/>
        <end position="15"/>
    </location>
    <ligand>
        <name>ATP</name>
        <dbReference type="ChEBI" id="CHEBI:30616"/>
    </ligand>
</feature>
<dbReference type="GO" id="GO:0044209">
    <property type="term" value="P:AMP salvage"/>
    <property type="evidence" value="ECO:0007669"/>
    <property type="project" value="UniProtKB-UniRule"/>
</dbReference>
<dbReference type="GO" id="GO:0004017">
    <property type="term" value="F:AMP kinase activity"/>
    <property type="evidence" value="ECO:0007669"/>
    <property type="project" value="UniProtKB-UniRule"/>
</dbReference>
<keyword evidence="5 7" id="KW-0067">ATP-binding</keyword>
<dbReference type="PANTHER" id="PTHR23359">
    <property type="entry name" value="NUCLEOTIDE KINASE"/>
    <property type="match status" value="1"/>
</dbReference>
<feature type="binding site" evidence="5">
    <location>
        <position position="36"/>
    </location>
    <ligand>
        <name>AMP</name>
        <dbReference type="ChEBI" id="CHEBI:456215"/>
    </ligand>
</feature>
<gene>
    <name evidence="5" type="primary">adk</name>
    <name evidence="9" type="ORF">CVV26_02960</name>
</gene>
<dbReference type="Gene3D" id="3.40.50.300">
    <property type="entry name" value="P-loop containing nucleotide triphosphate hydrolases"/>
    <property type="match status" value="1"/>
</dbReference>
<feature type="binding site" evidence="5">
    <location>
        <position position="122"/>
    </location>
    <ligand>
        <name>ATP</name>
        <dbReference type="ChEBI" id="CHEBI:30616"/>
    </ligand>
</feature>
<feature type="binding site" evidence="5">
    <location>
        <position position="147"/>
    </location>
    <ligand>
        <name>Zn(2+)</name>
        <dbReference type="ChEBI" id="CHEBI:29105"/>
        <note>structural</note>
    </ligand>
</feature>
<reference evidence="9 10" key="1">
    <citation type="journal article" date="2017" name="ISME J.">
        <title>Potential for microbial H2 and metal transformations associated with novel bacteria and archaea in deep terrestrial subsurface sediments.</title>
        <authorList>
            <person name="Hernsdorf A.W."/>
            <person name="Amano Y."/>
            <person name="Miyakawa K."/>
            <person name="Ise K."/>
            <person name="Suzuki Y."/>
            <person name="Anantharaman K."/>
            <person name="Probst A."/>
            <person name="Burstein D."/>
            <person name="Thomas B.C."/>
            <person name="Banfield J.F."/>
        </authorList>
    </citation>
    <scope>NUCLEOTIDE SEQUENCE [LARGE SCALE GENOMIC DNA]</scope>
    <source>
        <strain evidence="9">HGW-Kuenenbacteria-1</strain>
    </source>
</reference>
<proteinExistence type="inferred from homology"/>
<dbReference type="GO" id="GO:0005524">
    <property type="term" value="F:ATP binding"/>
    <property type="evidence" value="ECO:0007669"/>
    <property type="project" value="UniProtKB-UniRule"/>
</dbReference>
<dbReference type="InterPro" id="IPR033690">
    <property type="entry name" value="Adenylat_kinase_CS"/>
</dbReference>
<dbReference type="NCBIfam" id="TIGR01351">
    <property type="entry name" value="adk"/>
    <property type="match status" value="1"/>
</dbReference>
<evidence type="ECO:0000256" key="1">
    <source>
        <dbReference type="ARBA" id="ARBA00022679"/>
    </source>
</evidence>
<keyword evidence="5" id="KW-0963">Cytoplasm</keyword>
<feature type="region of interest" description="NMP" evidence="5">
    <location>
        <begin position="30"/>
        <end position="59"/>
    </location>
</feature>
<feature type="binding site" evidence="5">
    <location>
        <position position="193"/>
    </location>
    <ligand>
        <name>ATP</name>
        <dbReference type="ChEBI" id="CHEBI:30616"/>
    </ligand>
</feature>
<dbReference type="Pfam" id="PF00406">
    <property type="entry name" value="ADK"/>
    <property type="match status" value="1"/>
</dbReference>
<dbReference type="InterPro" id="IPR000850">
    <property type="entry name" value="Adenylat/UMP-CMP_kin"/>
</dbReference>
<comment type="catalytic activity">
    <reaction evidence="5 7">
        <text>AMP + ATP = 2 ADP</text>
        <dbReference type="Rhea" id="RHEA:12973"/>
        <dbReference type="ChEBI" id="CHEBI:30616"/>
        <dbReference type="ChEBI" id="CHEBI:456215"/>
        <dbReference type="ChEBI" id="CHEBI:456216"/>
        <dbReference type="EC" id="2.7.4.3"/>
    </reaction>
</comment>
<feature type="binding site" evidence="5">
    <location>
        <begin position="85"/>
        <end position="88"/>
    </location>
    <ligand>
        <name>AMP</name>
        <dbReference type="ChEBI" id="CHEBI:456215"/>
    </ligand>
</feature>
<dbReference type="InterPro" id="IPR006259">
    <property type="entry name" value="Adenyl_kin_sub"/>
</dbReference>